<gene>
    <name evidence="1" type="ORF">BJG266_LOCUS12232</name>
    <name evidence="2" type="ORF">BJG266_LOCUS33460</name>
    <name evidence="3" type="ORF">QVE165_LOCUS45542</name>
    <name evidence="4" type="ORF">QVE165_LOCUS50584</name>
</gene>
<evidence type="ECO:0000313" key="2">
    <source>
        <dbReference type="EMBL" id="CAF1323146.1"/>
    </source>
</evidence>
<reference evidence="1" key="1">
    <citation type="submission" date="2021-02" db="EMBL/GenBank/DDBJ databases">
        <authorList>
            <person name="Nowell W R."/>
        </authorList>
    </citation>
    <scope>NUCLEOTIDE SEQUENCE</scope>
</reference>
<accession>A0A814BSL9</accession>
<dbReference type="OrthoDB" id="10162621at2759"/>
<dbReference type="EMBL" id="CAJNOM010001007">
    <property type="protein sequence ID" value="CAF1585579.1"/>
    <property type="molecule type" value="Genomic_DNA"/>
</dbReference>
<dbReference type="EMBL" id="CAJNOI010000646">
    <property type="protein sequence ID" value="CAF1323146.1"/>
    <property type="molecule type" value="Genomic_DNA"/>
</dbReference>
<comment type="caution">
    <text evidence="1">The sequence shown here is derived from an EMBL/GenBank/DDBJ whole genome shotgun (WGS) entry which is preliminary data.</text>
</comment>
<evidence type="ECO:0000313" key="1">
    <source>
        <dbReference type="EMBL" id="CAF0933453.1"/>
    </source>
</evidence>
<sequence>MYKSKLRKHIALDCGEQVRQRPSTSHSYIEAPVTYKPIQTFKRASKESTVVPVRKARKITTNTLQHDLSGVSSHNELTSNNTMSSQLDISSNRIIRDEVVRKTSVCLSFYGNFVIIPAIRKTLNNIEQVDNNTKLNYWHEVMAFIDSYDRPYTTEQRKKLVDELVEEVTAYVEREGISAEDWQKLLCTLPDDVNSSFDLRLDKKIFEEIETLAKEKRLPFNLSEPLVPLLKSATEHAGKYIC</sequence>
<evidence type="ECO:0000313" key="6">
    <source>
        <dbReference type="Proteomes" id="UP000663877"/>
    </source>
</evidence>
<proteinExistence type="predicted"/>
<dbReference type="Proteomes" id="UP000663832">
    <property type="component" value="Unassembled WGS sequence"/>
</dbReference>
<evidence type="ECO:0000313" key="5">
    <source>
        <dbReference type="Proteomes" id="UP000663832"/>
    </source>
</evidence>
<organism evidence="1 6">
    <name type="scientific">Adineta steineri</name>
    <dbReference type="NCBI Taxonomy" id="433720"/>
    <lineage>
        <taxon>Eukaryota</taxon>
        <taxon>Metazoa</taxon>
        <taxon>Spiralia</taxon>
        <taxon>Gnathifera</taxon>
        <taxon>Rotifera</taxon>
        <taxon>Eurotatoria</taxon>
        <taxon>Bdelloidea</taxon>
        <taxon>Adinetida</taxon>
        <taxon>Adinetidae</taxon>
        <taxon>Adineta</taxon>
    </lineage>
</organism>
<protein>
    <submittedName>
        <fullName evidence="1">Uncharacterized protein</fullName>
    </submittedName>
</protein>
<dbReference type="EMBL" id="CAJNOM010000645">
    <property type="protein sequence ID" value="CAF1531238.1"/>
    <property type="molecule type" value="Genomic_DNA"/>
</dbReference>
<name>A0A814BSL9_9BILA</name>
<dbReference type="EMBL" id="CAJNOI010000046">
    <property type="protein sequence ID" value="CAF0933453.1"/>
    <property type="molecule type" value="Genomic_DNA"/>
</dbReference>
<evidence type="ECO:0000313" key="3">
    <source>
        <dbReference type="EMBL" id="CAF1531238.1"/>
    </source>
</evidence>
<keyword evidence="5" id="KW-1185">Reference proteome</keyword>
<evidence type="ECO:0000313" key="4">
    <source>
        <dbReference type="EMBL" id="CAF1585579.1"/>
    </source>
</evidence>
<dbReference type="Proteomes" id="UP000663877">
    <property type="component" value="Unassembled WGS sequence"/>
</dbReference>
<dbReference type="AlphaFoldDB" id="A0A814BSL9"/>